<evidence type="ECO:0000313" key="2">
    <source>
        <dbReference type="Proteomes" id="UP000027138"/>
    </source>
</evidence>
<dbReference type="AlphaFoldDB" id="A0A067K852"/>
<organism evidence="1 2">
    <name type="scientific">Jatropha curcas</name>
    <name type="common">Barbados nut</name>
    <dbReference type="NCBI Taxonomy" id="180498"/>
    <lineage>
        <taxon>Eukaryota</taxon>
        <taxon>Viridiplantae</taxon>
        <taxon>Streptophyta</taxon>
        <taxon>Embryophyta</taxon>
        <taxon>Tracheophyta</taxon>
        <taxon>Spermatophyta</taxon>
        <taxon>Magnoliopsida</taxon>
        <taxon>eudicotyledons</taxon>
        <taxon>Gunneridae</taxon>
        <taxon>Pentapetalae</taxon>
        <taxon>rosids</taxon>
        <taxon>fabids</taxon>
        <taxon>Malpighiales</taxon>
        <taxon>Euphorbiaceae</taxon>
        <taxon>Crotonoideae</taxon>
        <taxon>Jatropheae</taxon>
        <taxon>Jatropha</taxon>
    </lineage>
</organism>
<dbReference type="EMBL" id="KK914587">
    <property type="protein sequence ID" value="KDP32252.1"/>
    <property type="molecule type" value="Genomic_DNA"/>
</dbReference>
<dbReference type="Proteomes" id="UP000027138">
    <property type="component" value="Unassembled WGS sequence"/>
</dbReference>
<proteinExistence type="predicted"/>
<accession>A0A067K852</accession>
<sequence length="102" mass="11405">MLAMRSIQLAQDIRVTQRGSVATDHLAAFMIDTYTVFVGAQLLVHVPPPTKFDPFTKEEELDRGQGTALVSIDNYNEVRQLYDVACLKLAVARLLDERVSVI</sequence>
<evidence type="ECO:0000313" key="1">
    <source>
        <dbReference type="EMBL" id="KDP32252.1"/>
    </source>
</evidence>
<name>A0A067K852_JATCU</name>
<keyword evidence="2" id="KW-1185">Reference proteome</keyword>
<gene>
    <name evidence="1" type="ORF">JCGZ_14880</name>
</gene>
<protein>
    <submittedName>
        <fullName evidence="1">Uncharacterized protein</fullName>
    </submittedName>
</protein>
<reference evidence="1 2" key="1">
    <citation type="journal article" date="2014" name="PLoS ONE">
        <title>Global Analysis of Gene Expression Profiles in Physic Nut (Jatropha curcas L.) Seedlings Exposed to Salt Stress.</title>
        <authorList>
            <person name="Zhang L."/>
            <person name="Zhang C."/>
            <person name="Wu P."/>
            <person name="Chen Y."/>
            <person name="Li M."/>
            <person name="Jiang H."/>
            <person name="Wu G."/>
        </authorList>
    </citation>
    <scope>NUCLEOTIDE SEQUENCE [LARGE SCALE GENOMIC DNA]</scope>
    <source>
        <strain evidence="2">cv. GZQX0401</strain>
        <tissue evidence="1">Young leaves</tissue>
    </source>
</reference>